<evidence type="ECO:0000256" key="10">
    <source>
        <dbReference type="ARBA" id="ARBA00023065"/>
    </source>
</evidence>
<dbReference type="PANTHER" id="PTHR43298:SF2">
    <property type="entry name" value="FMN_FAD EXPORTER YEEO-RELATED"/>
    <property type="match status" value="1"/>
</dbReference>
<dbReference type="Pfam" id="PF01554">
    <property type="entry name" value="MatE"/>
    <property type="match status" value="2"/>
</dbReference>
<dbReference type="GO" id="GO:0006811">
    <property type="term" value="P:monoatomic ion transport"/>
    <property type="evidence" value="ECO:0007669"/>
    <property type="project" value="UniProtKB-KW"/>
</dbReference>
<feature type="transmembrane region" description="Helical" evidence="13">
    <location>
        <begin position="355"/>
        <end position="378"/>
    </location>
</feature>
<comment type="similarity">
    <text evidence="3">Belongs to the multi antimicrobial extrusion (MATE) (TC 2.A.66.1) family.</text>
</comment>
<comment type="function">
    <text evidence="1">Multidrug efflux pump.</text>
</comment>
<evidence type="ECO:0000256" key="13">
    <source>
        <dbReference type="SAM" id="Phobius"/>
    </source>
</evidence>
<feature type="transmembrane region" description="Helical" evidence="13">
    <location>
        <begin position="137"/>
        <end position="160"/>
    </location>
</feature>
<feature type="transmembrane region" description="Helical" evidence="13">
    <location>
        <begin position="18"/>
        <end position="39"/>
    </location>
</feature>
<gene>
    <name evidence="14" type="ORF">H8S62_17335</name>
</gene>
<dbReference type="InterPro" id="IPR050222">
    <property type="entry name" value="MATE_MdtK"/>
</dbReference>
<evidence type="ECO:0000256" key="7">
    <source>
        <dbReference type="ARBA" id="ARBA00022475"/>
    </source>
</evidence>
<evidence type="ECO:0000256" key="2">
    <source>
        <dbReference type="ARBA" id="ARBA00004651"/>
    </source>
</evidence>
<dbReference type="GO" id="GO:0015297">
    <property type="term" value="F:antiporter activity"/>
    <property type="evidence" value="ECO:0007669"/>
    <property type="project" value="UniProtKB-KW"/>
</dbReference>
<evidence type="ECO:0000256" key="1">
    <source>
        <dbReference type="ARBA" id="ARBA00003408"/>
    </source>
</evidence>
<keyword evidence="10" id="KW-0406">Ion transport</keyword>
<dbReference type="NCBIfam" id="TIGR00797">
    <property type="entry name" value="matE"/>
    <property type="match status" value="1"/>
</dbReference>
<evidence type="ECO:0000313" key="15">
    <source>
        <dbReference type="Proteomes" id="UP000607645"/>
    </source>
</evidence>
<evidence type="ECO:0000256" key="9">
    <source>
        <dbReference type="ARBA" id="ARBA00022989"/>
    </source>
</evidence>
<feature type="transmembrane region" description="Helical" evidence="13">
    <location>
        <begin position="390"/>
        <end position="413"/>
    </location>
</feature>
<feature type="transmembrane region" description="Helical" evidence="13">
    <location>
        <begin position="425"/>
        <end position="445"/>
    </location>
</feature>
<keyword evidence="11 13" id="KW-0472">Membrane</keyword>
<keyword evidence="6" id="KW-0050">Antiport</keyword>
<feature type="transmembrane region" description="Helical" evidence="13">
    <location>
        <begin position="325"/>
        <end position="349"/>
    </location>
</feature>
<evidence type="ECO:0000256" key="4">
    <source>
        <dbReference type="ARBA" id="ARBA00020268"/>
    </source>
</evidence>
<dbReference type="CDD" id="cd13137">
    <property type="entry name" value="MATE_NorM_like"/>
    <property type="match status" value="1"/>
</dbReference>
<dbReference type="InterPro" id="IPR048279">
    <property type="entry name" value="MdtK-like"/>
</dbReference>
<comment type="caution">
    <text evidence="14">The sequence shown here is derived from an EMBL/GenBank/DDBJ whole genome shotgun (WGS) entry which is preliminary data.</text>
</comment>
<dbReference type="GO" id="GO:0005886">
    <property type="term" value="C:plasma membrane"/>
    <property type="evidence" value="ECO:0007669"/>
    <property type="project" value="UniProtKB-SubCell"/>
</dbReference>
<feature type="transmembrane region" description="Helical" evidence="13">
    <location>
        <begin position="51"/>
        <end position="79"/>
    </location>
</feature>
<keyword evidence="15" id="KW-1185">Reference proteome</keyword>
<evidence type="ECO:0000256" key="11">
    <source>
        <dbReference type="ARBA" id="ARBA00023136"/>
    </source>
</evidence>
<accession>A0A8J6JPZ7</accession>
<evidence type="ECO:0000256" key="5">
    <source>
        <dbReference type="ARBA" id="ARBA00022448"/>
    </source>
</evidence>
<name>A0A8J6JPZ7_9FIRM</name>
<dbReference type="Proteomes" id="UP000607645">
    <property type="component" value="Unassembled WGS sequence"/>
</dbReference>
<comment type="subcellular location">
    <subcellularLocation>
        <location evidence="2">Cell membrane</location>
        <topology evidence="2">Multi-pass membrane protein</topology>
    </subcellularLocation>
</comment>
<keyword evidence="8 13" id="KW-0812">Transmembrane</keyword>
<dbReference type="AlphaFoldDB" id="A0A8J6JPZ7"/>
<protein>
    <recommendedName>
        <fullName evidence="4">Probable multidrug resistance protein NorM</fullName>
    </recommendedName>
    <alternativeName>
        <fullName evidence="12">Multidrug-efflux transporter</fullName>
    </alternativeName>
</protein>
<dbReference type="GO" id="GO:0042910">
    <property type="term" value="F:xenobiotic transmembrane transporter activity"/>
    <property type="evidence" value="ECO:0007669"/>
    <property type="project" value="InterPro"/>
</dbReference>
<proteinExistence type="inferred from homology"/>
<evidence type="ECO:0000256" key="12">
    <source>
        <dbReference type="ARBA" id="ARBA00031636"/>
    </source>
</evidence>
<reference evidence="14" key="1">
    <citation type="submission" date="2020-08" db="EMBL/GenBank/DDBJ databases">
        <title>Genome public.</title>
        <authorList>
            <person name="Liu C."/>
            <person name="Sun Q."/>
        </authorList>
    </citation>
    <scope>NUCLEOTIDE SEQUENCE</scope>
    <source>
        <strain evidence="14">NSJ-52</strain>
    </source>
</reference>
<keyword evidence="7" id="KW-1003">Cell membrane</keyword>
<feature type="transmembrane region" description="Helical" evidence="13">
    <location>
        <begin position="294"/>
        <end position="313"/>
    </location>
</feature>
<feature type="transmembrane region" description="Helical" evidence="13">
    <location>
        <begin position="99"/>
        <end position="117"/>
    </location>
</feature>
<evidence type="ECO:0000256" key="3">
    <source>
        <dbReference type="ARBA" id="ARBA00010199"/>
    </source>
</evidence>
<dbReference type="EMBL" id="JACOPQ010000021">
    <property type="protein sequence ID" value="MBC5738775.1"/>
    <property type="molecule type" value="Genomic_DNA"/>
</dbReference>
<evidence type="ECO:0000313" key="14">
    <source>
        <dbReference type="EMBL" id="MBC5738775.1"/>
    </source>
</evidence>
<feature type="transmembrane region" description="Helical" evidence="13">
    <location>
        <begin position="199"/>
        <end position="218"/>
    </location>
</feature>
<feature type="transmembrane region" description="Helical" evidence="13">
    <location>
        <begin position="262"/>
        <end position="282"/>
    </location>
</feature>
<organism evidence="14 15">
    <name type="scientific">Lawsonibacter faecis</name>
    <dbReference type="NCBI Taxonomy" id="2763052"/>
    <lineage>
        <taxon>Bacteria</taxon>
        <taxon>Bacillati</taxon>
        <taxon>Bacillota</taxon>
        <taxon>Clostridia</taxon>
        <taxon>Eubacteriales</taxon>
        <taxon>Oscillospiraceae</taxon>
        <taxon>Lawsonibacter</taxon>
    </lineage>
</organism>
<keyword evidence="9 13" id="KW-1133">Transmembrane helix</keyword>
<dbReference type="RefSeq" id="WP_155145683.1">
    <property type="nucleotide sequence ID" value="NZ_JACOPQ010000021.1"/>
</dbReference>
<dbReference type="InterPro" id="IPR002528">
    <property type="entry name" value="MATE_fam"/>
</dbReference>
<sequence>MEAQVQALDQKPLFSRQALVRLIIPLVIEQFLLMTVGMADTVMVTSAGEAAIAGVSLVDNINILLIQVFAALATGGAVVVSQYLGRREADHARTAAKQLLYAVAVVSTVLMVLALVFRQHMLSLIFGQIEPDVMDSALAYFIATALAYPFMSIYNAGAALFRSMGNSRVSMFNSLIVNIINITVNAILIYGYGMGALGAGIGTLVSRIAAAVIILFLLQRPDCVLRIDRLFRPEFHWIMVRRILTIGIPNGLENGLFQAGKLIVLSLITTFGTAAVAANGIANSIASVVNVPGQAIGLAMVTVIGQCVGAQYLDQAVSYARKLMIICYLSMGTMCLILFCAAGPLVGLFDLSPAAAAMAAEVLRWCAVFTAVFWPMSFTLPNALRASGDAIFTMSISLASMFICRVALSYLFACSWGLGMGLLGVWLAMFCDWIVRAVVFLVRFWRGKWKRIKLI</sequence>
<dbReference type="PIRSF" id="PIRSF006603">
    <property type="entry name" value="DinF"/>
    <property type="match status" value="1"/>
</dbReference>
<keyword evidence="5" id="KW-0813">Transport</keyword>
<evidence type="ECO:0000256" key="8">
    <source>
        <dbReference type="ARBA" id="ARBA00022692"/>
    </source>
</evidence>
<dbReference type="PANTHER" id="PTHR43298">
    <property type="entry name" value="MULTIDRUG RESISTANCE PROTEIN NORM-RELATED"/>
    <property type="match status" value="1"/>
</dbReference>
<evidence type="ECO:0000256" key="6">
    <source>
        <dbReference type="ARBA" id="ARBA00022449"/>
    </source>
</evidence>
<feature type="transmembrane region" description="Helical" evidence="13">
    <location>
        <begin position="172"/>
        <end position="193"/>
    </location>
</feature>